<dbReference type="Pfam" id="PF02811">
    <property type="entry name" value="PHP"/>
    <property type="match status" value="1"/>
</dbReference>
<keyword evidence="11" id="KW-1185">Reference proteome</keyword>
<comment type="catalytic activity">
    <reaction evidence="7 8">
        <text>L-histidinol phosphate + H2O = L-histidinol + phosphate</text>
        <dbReference type="Rhea" id="RHEA:14465"/>
        <dbReference type="ChEBI" id="CHEBI:15377"/>
        <dbReference type="ChEBI" id="CHEBI:43474"/>
        <dbReference type="ChEBI" id="CHEBI:57699"/>
        <dbReference type="ChEBI" id="CHEBI:57980"/>
        <dbReference type="EC" id="3.1.3.15"/>
    </reaction>
</comment>
<dbReference type="PANTHER" id="PTHR21039:SF0">
    <property type="entry name" value="HISTIDINOL-PHOSPHATASE"/>
    <property type="match status" value="1"/>
</dbReference>
<evidence type="ECO:0000256" key="6">
    <source>
        <dbReference type="ARBA" id="ARBA00023102"/>
    </source>
</evidence>
<dbReference type="InterPro" id="IPR003141">
    <property type="entry name" value="Pol/His_phosphatase_N"/>
</dbReference>
<proteinExistence type="inferred from homology"/>
<evidence type="ECO:0000256" key="4">
    <source>
        <dbReference type="ARBA" id="ARBA00022605"/>
    </source>
</evidence>
<accession>M2Q2A1</accession>
<evidence type="ECO:0000256" key="3">
    <source>
        <dbReference type="ARBA" id="ARBA00013085"/>
    </source>
</evidence>
<dbReference type="STRING" id="999415.HMPREF9943_01332"/>
<dbReference type="OrthoDB" id="9775255at2"/>
<dbReference type="Proteomes" id="UP000011758">
    <property type="component" value="Unassembled WGS sequence"/>
</dbReference>
<dbReference type="InterPro" id="IPR016195">
    <property type="entry name" value="Pol/histidinol_Pase-like"/>
</dbReference>
<evidence type="ECO:0000256" key="1">
    <source>
        <dbReference type="ARBA" id="ARBA00004970"/>
    </source>
</evidence>
<evidence type="ECO:0000256" key="2">
    <source>
        <dbReference type="ARBA" id="ARBA00009152"/>
    </source>
</evidence>
<reference evidence="10 11" key="1">
    <citation type="submission" date="2013-02" db="EMBL/GenBank/DDBJ databases">
        <title>The Genome Sequence of Lactobacillus catenaformis F0143.</title>
        <authorList>
            <consortium name="The Broad Institute Genome Sequencing Platform"/>
            <person name="Earl A."/>
            <person name="Ward D."/>
            <person name="Feldgarden M."/>
            <person name="Gevers D."/>
            <person name="Izard J."/>
            <person name="Blanton J.M."/>
            <person name="Mathney J."/>
            <person name="Dewhirst F.E."/>
            <person name="Young S.K."/>
            <person name="Zeng Q."/>
            <person name="Gargeya S."/>
            <person name="Fitzgerald M."/>
            <person name="Haas B."/>
            <person name="Abouelleil A."/>
            <person name="Alvarado L."/>
            <person name="Arachchi H.M."/>
            <person name="Berlin A."/>
            <person name="Chapman S.B."/>
            <person name="Gearin G."/>
            <person name="Goldberg J."/>
            <person name="Griggs A."/>
            <person name="Gujja S."/>
            <person name="Hansen M."/>
            <person name="Heiman D."/>
            <person name="Howarth C."/>
            <person name="Larimer J."/>
            <person name="Lui A."/>
            <person name="MacDonald P.J.P."/>
            <person name="McCowen C."/>
            <person name="Montmayeur A."/>
            <person name="Murphy C."/>
            <person name="Neiman D."/>
            <person name="Pearson M."/>
            <person name="Priest M."/>
            <person name="Roberts A."/>
            <person name="Saif S."/>
            <person name="Shea T."/>
            <person name="Sisk P."/>
            <person name="Stolte C."/>
            <person name="Sykes S."/>
            <person name="Wortman J."/>
            <person name="Nusbaum C."/>
            <person name="Birren B."/>
        </authorList>
    </citation>
    <scope>NUCLEOTIDE SEQUENCE [LARGE SCALE GENOMIC DNA]</scope>
    <source>
        <strain evidence="10 11">OT 569</strain>
    </source>
</reference>
<evidence type="ECO:0000259" key="9">
    <source>
        <dbReference type="SMART" id="SM00481"/>
    </source>
</evidence>
<keyword evidence="4 8" id="KW-0028">Amino-acid biosynthesis</keyword>
<comment type="caution">
    <text evidence="10">The sequence shown here is derived from an EMBL/GenBank/DDBJ whole genome shotgun (WGS) entry which is preliminary data.</text>
</comment>
<dbReference type="SUPFAM" id="SSF89550">
    <property type="entry name" value="PHP domain-like"/>
    <property type="match status" value="1"/>
</dbReference>
<evidence type="ECO:0000256" key="5">
    <source>
        <dbReference type="ARBA" id="ARBA00022801"/>
    </source>
</evidence>
<keyword evidence="5 8" id="KW-0378">Hydrolase</keyword>
<protein>
    <recommendedName>
        <fullName evidence="3 8">Histidinol-phosphatase</fullName>
        <shortName evidence="8">HolPase</shortName>
        <ecNumber evidence="3 8">3.1.3.15</ecNumber>
    </recommendedName>
</protein>
<dbReference type="InterPro" id="IPR010140">
    <property type="entry name" value="Histidinol_P_phosphatase_HisJ"/>
</dbReference>
<feature type="domain" description="Polymerase/histidinol phosphatase N-terminal" evidence="9">
    <location>
        <begin position="4"/>
        <end position="84"/>
    </location>
</feature>
<evidence type="ECO:0000256" key="8">
    <source>
        <dbReference type="RuleBase" id="RU366003"/>
    </source>
</evidence>
<dbReference type="EMBL" id="AGEJ01000021">
    <property type="protein sequence ID" value="EMD16406.1"/>
    <property type="molecule type" value="Genomic_DNA"/>
</dbReference>
<keyword evidence="6 8" id="KW-0368">Histidine biosynthesis</keyword>
<dbReference type="GO" id="GO:0005737">
    <property type="term" value="C:cytoplasm"/>
    <property type="evidence" value="ECO:0007669"/>
    <property type="project" value="TreeGrafter"/>
</dbReference>
<dbReference type="InterPro" id="IPR004013">
    <property type="entry name" value="PHP_dom"/>
</dbReference>
<comment type="pathway">
    <text evidence="1 8">Amino-acid biosynthesis; L-histidine biosynthesis; L-histidine from 5-phospho-alpha-D-ribose 1-diphosphate: step 8/9.</text>
</comment>
<dbReference type="AlphaFoldDB" id="M2Q2A1"/>
<dbReference type="EC" id="3.1.3.15" evidence="3 8"/>
<name>M2Q2A1_9FIRM</name>
<dbReference type="PATRIC" id="fig|999415.3.peg.1351"/>
<dbReference type="eggNOG" id="COG1387">
    <property type="taxonomic scope" value="Bacteria"/>
</dbReference>
<dbReference type="PANTHER" id="PTHR21039">
    <property type="entry name" value="HISTIDINOL PHOSPHATASE-RELATED"/>
    <property type="match status" value="1"/>
</dbReference>
<dbReference type="RefSeq" id="WP_004803320.1">
    <property type="nucleotide sequence ID" value="NZ_AUGJ01000013.1"/>
</dbReference>
<evidence type="ECO:0000256" key="7">
    <source>
        <dbReference type="ARBA" id="ARBA00049158"/>
    </source>
</evidence>
<organism evidence="10 11">
    <name type="scientific">Eggerthia catenaformis OT 569 = DSM 20559</name>
    <dbReference type="NCBI Taxonomy" id="999415"/>
    <lineage>
        <taxon>Bacteria</taxon>
        <taxon>Bacillati</taxon>
        <taxon>Bacillota</taxon>
        <taxon>Erysipelotrichia</taxon>
        <taxon>Erysipelotrichales</taxon>
        <taxon>Coprobacillaceae</taxon>
        <taxon>Eggerthia</taxon>
    </lineage>
</organism>
<dbReference type="BioCyc" id="ECAT999415-HMP:GTTI-1367-MONOMER"/>
<dbReference type="GO" id="GO:0004401">
    <property type="term" value="F:histidinol-phosphatase activity"/>
    <property type="evidence" value="ECO:0007669"/>
    <property type="project" value="UniProtKB-UniRule"/>
</dbReference>
<dbReference type="NCBIfam" id="TIGR01856">
    <property type="entry name" value="hisJ_fam"/>
    <property type="match status" value="1"/>
</dbReference>
<dbReference type="UniPathway" id="UPA00031">
    <property type="reaction ID" value="UER00013"/>
</dbReference>
<evidence type="ECO:0000313" key="11">
    <source>
        <dbReference type="Proteomes" id="UP000011758"/>
    </source>
</evidence>
<dbReference type="Gene3D" id="3.20.20.140">
    <property type="entry name" value="Metal-dependent hydrolases"/>
    <property type="match status" value="1"/>
</dbReference>
<gene>
    <name evidence="10" type="ORF">HMPREF9943_01332</name>
</gene>
<sequence>MRKIDYHLHTHFSFDSNADPREHIKEALNKNLDEICFTDHRDFNYPIDPFELDTVSYFKELKDLQKEYQDKISIKIGLEIGLDMNHFKEINDFVNADDYDFVIGSIHVIRNTDFYYGEYFNNKTKDQAHREFFIETLRCVKSFDCFNVLGHMDYISRYGPYEDKSIDYSRYKDLIDQILKTLIQKNKGIEVNTSGYKVNGSCGFPSFDIVRRYKALGGSIITVGSDAHTGERVGEHVEEVIKEYQKIGFEDVTTFSKRMQD</sequence>
<dbReference type="GO" id="GO:0000105">
    <property type="term" value="P:L-histidine biosynthetic process"/>
    <property type="evidence" value="ECO:0007669"/>
    <property type="project" value="UniProtKB-UniRule"/>
</dbReference>
<dbReference type="SMART" id="SM00481">
    <property type="entry name" value="POLIIIAc"/>
    <property type="match status" value="1"/>
</dbReference>
<comment type="similarity">
    <text evidence="2 8">Belongs to the PHP hydrolase family. HisK subfamily.</text>
</comment>
<evidence type="ECO:0000313" key="10">
    <source>
        <dbReference type="EMBL" id="EMD16406.1"/>
    </source>
</evidence>